<organism evidence="1 2">
    <name type="scientific">Spirosoma flavum</name>
    <dbReference type="NCBI Taxonomy" id="2048557"/>
    <lineage>
        <taxon>Bacteria</taxon>
        <taxon>Pseudomonadati</taxon>
        <taxon>Bacteroidota</taxon>
        <taxon>Cytophagia</taxon>
        <taxon>Cytophagales</taxon>
        <taxon>Cytophagaceae</taxon>
        <taxon>Spirosoma</taxon>
    </lineage>
</organism>
<protein>
    <submittedName>
        <fullName evidence="1">Uncharacterized protein</fullName>
    </submittedName>
</protein>
<proteinExistence type="predicted"/>
<keyword evidence="2" id="KW-1185">Reference proteome</keyword>
<gene>
    <name evidence="1" type="ORF">ACFS25_26855</name>
</gene>
<comment type="caution">
    <text evidence="1">The sequence shown here is derived from an EMBL/GenBank/DDBJ whole genome shotgun (WGS) entry which is preliminary data.</text>
</comment>
<sequence length="78" mass="9208">MNKPIPTQETYEEAKKNPGDWVYVIDPKYNGQENVPLKGIVGAWKVDYTGRLTGTFHFNQNYESKQEPISSKKRWWKF</sequence>
<dbReference type="Proteomes" id="UP001597512">
    <property type="component" value="Unassembled WGS sequence"/>
</dbReference>
<name>A0ABW6AQ69_9BACT</name>
<dbReference type="RefSeq" id="WP_381507448.1">
    <property type="nucleotide sequence ID" value="NZ_JBHUOM010000027.1"/>
</dbReference>
<evidence type="ECO:0000313" key="2">
    <source>
        <dbReference type="Proteomes" id="UP001597512"/>
    </source>
</evidence>
<accession>A0ABW6AQ69</accession>
<dbReference type="EMBL" id="JBHUOM010000027">
    <property type="protein sequence ID" value="MFD2937421.1"/>
    <property type="molecule type" value="Genomic_DNA"/>
</dbReference>
<reference evidence="2" key="1">
    <citation type="journal article" date="2019" name="Int. J. Syst. Evol. Microbiol.">
        <title>The Global Catalogue of Microorganisms (GCM) 10K type strain sequencing project: providing services to taxonomists for standard genome sequencing and annotation.</title>
        <authorList>
            <consortium name="The Broad Institute Genomics Platform"/>
            <consortium name="The Broad Institute Genome Sequencing Center for Infectious Disease"/>
            <person name="Wu L."/>
            <person name="Ma J."/>
        </authorList>
    </citation>
    <scope>NUCLEOTIDE SEQUENCE [LARGE SCALE GENOMIC DNA]</scope>
    <source>
        <strain evidence="2">KCTC 52490</strain>
    </source>
</reference>
<evidence type="ECO:0000313" key="1">
    <source>
        <dbReference type="EMBL" id="MFD2937421.1"/>
    </source>
</evidence>